<dbReference type="GO" id="GO:0003924">
    <property type="term" value="F:GTPase activity"/>
    <property type="evidence" value="ECO:0007669"/>
    <property type="project" value="InterPro"/>
</dbReference>
<evidence type="ECO:0000256" key="6">
    <source>
        <dbReference type="ARBA" id="ARBA00023136"/>
    </source>
</evidence>
<comment type="subcellular location">
    <subcellularLocation>
        <location evidence="1">Endomembrane system</location>
    </subcellularLocation>
</comment>
<keyword evidence="7" id="KW-0449">Lipoprotein</keyword>
<proteinExistence type="inferred from homology"/>
<organism evidence="9 10">
    <name type="scientific">Branchiostoma belcheri</name>
    <name type="common">Amphioxus</name>
    <dbReference type="NCBI Taxonomy" id="7741"/>
    <lineage>
        <taxon>Eukaryota</taxon>
        <taxon>Metazoa</taxon>
        <taxon>Chordata</taxon>
        <taxon>Cephalochordata</taxon>
        <taxon>Leptocardii</taxon>
        <taxon>Amphioxiformes</taxon>
        <taxon>Branchiostomatidae</taxon>
        <taxon>Branchiostoma</taxon>
    </lineage>
</organism>
<evidence type="ECO:0000256" key="1">
    <source>
        <dbReference type="ARBA" id="ARBA00004308"/>
    </source>
</evidence>
<dbReference type="NCBIfam" id="TIGR00231">
    <property type="entry name" value="small_GTP"/>
    <property type="match status" value="1"/>
</dbReference>
<dbReference type="GeneID" id="109478724"/>
<dbReference type="PRINTS" id="PR00449">
    <property type="entry name" value="RASTRNSFRMNG"/>
</dbReference>
<dbReference type="PROSITE" id="PS51421">
    <property type="entry name" value="RAS"/>
    <property type="match status" value="1"/>
</dbReference>
<gene>
    <name evidence="10" type="primary">LOC109478724</name>
</gene>
<dbReference type="CDD" id="cd04131">
    <property type="entry name" value="Rnd"/>
    <property type="match status" value="1"/>
</dbReference>
<evidence type="ECO:0000313" key="10">
    <source>
        <dbReference type="RefSeq" id="XP_019635997.1"/>
    </source>
</evidence>
<dbReference type="AlphaFoldDB" id="A0A6P4ZYE2"/>
<dbReference type="FunFam" id="3.40.50.300:FF:000407">
    <property type="entry name" value="Rho-related GTP-binding protein RhoE"/>
    <property type="match status" value="1"/>
</dbReference>
<evidence type="ECO:0000256" key="4">
    <source>
        <dbReference type="ARBA" id="ARBA00022741"/>
    </source>
</evidence>
<dbReference type="PROSITE" id="PS51419">
    <property type="entry name" value="RAB"/>
    <property type="match status" value="1"/>
</dbReference>
<dbReference type="OrthoDB" id="8830751at2759"/>
<dbReference type="PANTHER" id="PTHR24072">
    <property type="entry name" value="RHO FAMILY GTPASE"/>
    <property type="match status" value="1"/>
</dbReference>
<dbReference type="Pfam" id="PF00071">
    <property type="entry name" value="Ras"/>
    <property type="match status" value="1"/>
</dbReference>
<keyword evidence="4" id="KW-0547">Nucleotide-binding</keyword>
<evidence type="ECO:0000256" key="2">
    <source>
        <dbReference type="ARBA" id="ARBA00010142"/>
    </source>
</evidence>
<keyword evidence="6" id="KW-0472">Membrane</keyword>
<evidence type="ECO:0000256" key="3">
    <source>
        <dbReference type="ARBA" id="ARBA00022481"/>
    </source>
</evidence>
<reference evidence="10" key="1">
    <citation type="submission" date="2025-08" db="UniProtKB">
        <authorList>
            <consortium name="RefSeq"/>
        </authorList>
    </citation>
    <scope>IDENTIFICATION</scope>
    <source>
        <tissue evidence="10">Gonad</tissue>
    </source>
</reference>
<dbReference type="GO" id="GO:0012505">
    <property type="term" value="C:endomembrane system"/>
    <property type="evidence" value="ECO:0007669"/>
    <property type="project" value="UniProtKB-SubCell"/>
</dbReference>
<evidence type="ECO:0000256" key="5">
    <source>
        <dbReference type="ARBA" id="ARBA00023134"/>
    </source>
</evidence>
<comment type="similarity">
    <text evidence="2">Belongs to the small GTPase superfamily. Rho family.</text>
</comment>
<dbReference type="InterPro" id="IPR005225">
    <property type="entry name" value="Small_GTP-bd"/>
</dbReference>
<dbReference type="Gene3D" id="3.40.50.300">
    <property type="entry name" value="P-loop containing nucleotide triphosphate hydrolases"/>
    <property type="match status" value="1"/>
</dbReference>
<dbReference type="SMART" id="SM00175">
    <property type="entry name" value="RAB"/>
    <property type="match status" value="1"/>
</dbReference>
<dbReference type="RefSeq" id="XP_019635997.1">
    <property type="nucleotide sequence ID" value="XM_019780438.1"/>
</dbReference>
<dbReference type="InterPro" id="IPR027417">
    <property type="entry name" value="P-loop_NTPase"/>
</dbReference>
<dbReference type="Proteomes" id="UP000515135">
    <property type="component" value="Unplaced"/>
</dbReference>
<dbReference type="PROSITE" id="PS51420">
    <property type="entry name" value="RHO"/>
    <property type="match status" value="1"/>
</dbReference>
<dbReference type="GO" id="GO:0007264">
    <property type="term" value="P:small GTPase-mediated signal transduction"/>
    <property type="evidence" value="ECO:0007669"/>
    <property type="project" value="InterPro"/>
</dbReference>
<dbReference type="InterPro" id="IPR003578">
    <property type="entry name" value="Small_GTPase_Rho"/>
</dbReference>
<evidence type="ECO:0000313" key="9">
    <source>
        <dbReference type="Proteomes" id="UP000515135"/>
    </source>
</evidence>
<name>A0A6P4ZYE2_BRABE</name>
<evidence type="ECO:0000256" key="7">
    <source>
        <dbReference type="ARBA" id="ARBA00023288"/>
    </source>
</evidence>
<dbReference type="KEGG" id="bbel:109478724"/>
<evidence type="ECO:0000256" key="8">
    <source>
        <dbReference type="ARBA" id="ARBA00023289"/>
    </source>
</evidence>
<dbReference type="SMART" id="SM00173">
    <property type="entry name" value="RAS"/>
    <property type="match status" value="1"/>
</dbReference>
<accession>A0A6P4ZYE2</accession>
<dbReference type="GO" id="GO:0005525">
    <property type="term" value="F:GTP binding"/>
    <property type="evidence" value="ECO:0007669"/>
    <property type="project" value="UniProtKB-KW"/>
</dbReference>
<dbReference type="InterPro" id="IPR001806">
    <property type="entry name" value="Small_GTPase"/>
</dbReference>
<keyword evidence="9" id="KW-1185">Reference proteome</keyword>
<sequence>MEGGGGSSSGGGNVCRCKLIVVGDERAGKTALLQVFAKDKFVEEYVPTVFENYKAGFEVEKQRVELSLWDTSGQTAYDNVRPLSYPDSNVILACFDIGTPESLDGVVKKWHPEVREYCPSAPILLVGCKADLRQDLKTVTDLAIVGRSPVSHEQGMTVAKQIGAVAYVECSAKTSELSIRDVFEMATLAALGKLTKALRQRTPKRHVSIKMRQSRSDSRMRDLREFRGDRTKSCVVM</sequence>
<dbReference type="SUPFAM" id="SSF52540">
    <property type="entry name" value="P-loop containing nucleoside triphosphate hydrolases"/>
    <property type="match status" value="1"/>
</dbReference>
<protein>
    <submittedName>
        <fullName evidence="10">Rho-related GTP-binding protein RhoN-like</fullName>
    </submittedName>
</protein>
<dbReference type="SMART" id="SM00174">
    <property type="entry name" value="RHO"/>
    <property type="match status" value="1"/>
</dbReference>
<keyword evidence="8" id="KW-0636">Prenylation</keyword>
<keyword evidence="3" id="KW-0488">Methylation</keyword>
<keyword evidence="5" id="KW-0342">GTP-binding</keyword>